<dbReference type="Pfam" id="PF09676">
    <property type="entry name" value="TraV"/>
    <property type="match status" value="1"/>
</dbReference>
<sequence>VPGEPAARPLREAAQVMRIWISPWADAQDNLNWSSYVFTEITPKRWAFGEQEVRHQGMAPAFIPR</sequence>
<dbReference type="AlphaFoldDB" id="A0A4Y9J863"/>
<reference evidence="1 2" key="1">
    <citation type="submission" date="2019-03" db="EMBL/GenBank/DDBJ databases">
        <title>Diversity of the mouse oral microbiome.</title>
        <authorList>
            <person name="Joseph S."/>
            <person name="Aduse-Opoku J."/>
            <person name="Curtis M."/>
            <person name="Wade W."/>
            <person name="Hashim A."/>
        </authorList>
    </citation>
    <scope>NUCLEOTIDE SEQUENCE [LARGE SCALE GENOMIC DNA]</scope>
    <source>
        <strain evidence="1 2">WM131</strain>
    </source>
</reference>
<comment type="caution">
    <text evidence="1">The sequence shown here is derived from an EMBL/GenBank/DDBJ whole genome shotgun (WGS) entry which is preliminary data.</text>
</comment>
<organism evidence="1 2">
    <name type="scientific">Streptococcus cuniculi</name>
    <dbReference type="NCBI Taxonomy" id="1432788"/>
    <lineage>
        <taxon>Bacteria</taxon>
        <taxon>Bacillati</taxon>
        <taxon>Bacillota</taxon>
        <taxon>Bacilli</taxon>
        <taxon>Lactobacillales</taxon>
        <taxon>Streptococcaceae</taxon>
        <taxon>Streptococcus</taxon>
    </lineage>
</organism>
<name>A0A4Y9J863_9STRE</name>
<accession>A0A4Y9J863</accession>
<evidence type="ECO:0000313" key="1">
    <source>
        <dbReference type="EMBL" id="TFU96005.1"/>
    </source>
</evidence>
<dbReference type="EMBL" id="SPPD01000095">
    <property type="protein sequence ID" value="TFU96005.1"/>
    <property type="molecule type" value="Genomic_DNA"/>
</dbReference>
<dbReference type="InterPro" id="IPR014118">
    <property type="entry name" value="T4SS_TraV"/>
</dbReference>
<dbReference type="Proteomes" id="UP000297253">
    <property type="component" value="Unassembled WGS sequence"/>
</dbReference>
<dbReference type="RefSeq" id="WP_167753638.1">
    <property type="nucleotide sequence ID" value="NZ_JADGKZ010000094.1"/>
</dbReference>
<gene>
    <name evidence="1" type="ORF">E4T82_12220</name>
</gene>
<feature type="non-terminal residue" evidence="1">
    <location>
        <position position="1"/>
    </location>
</feature>
<evidence type="ECO:0000313" key="2">
    <source>
        <dbReference type="Proteomes" id="UP000297253"/>
    </source>
</evidence>
<protein>
    <submittedName>
        <fullName evidence="1">Type IV conjugative transfer system protein TraV</fullName>
    </submittedName>
</protein>
<proteinExistence type="predicted"/>